<dbReference type="PATRIC" id="fig|380.5.peg.4266"/>
<dbReference type="HOGENOM" id="CLU_111133_0_0_5"/>
<dbReference type="eggNOG" id="ENOG502Z7YJ">
    <property type="taxonomic scope" value="Bacteria"/>
</dbReference>
<dbReference type="AlphaFoldDB" id="G9ABW2"/>
<name>G9ABW2_SINF1</name>
<geneLocation type="plasmid" evidence="1 2">
    <name>pSfHH103c</name>
</geneLocation>
<dbReference type="RefSeq" id="WP_014330847.1">
    <property type="nucleotide sequence ID" value="NC_016814.1"/>
</dbReference>
<reference evidence="1 2" key="1">
    <citation type="journal article" date="2012" name="J. Bacteriol.">
        <title>Genome sequence of the soybean symbiont Sinorhizobium fredii HH103.</title>
        <authorList>
            <person name="Weidner S."/>
            <person name="Becker A."/>
            <person name="Bonilla I."/>
            <person name="Jaenicke S."/>
            <person name="Lloret J."/>
            <person name="Margaret I."/>
            <person name="Puhler A."/>
            <person name="Ruiz-Sainz J.E."/>
            <person name="Schneiker-Bekel S."/>
            <person name="Szczepanowski R."/>
            <person name="Vinardell J.M."/>
            <person name="Zehner S."/>
            <person name="Gottfert M."/>
        </authorList>
    </citation>
    <scope>NUCLEOTIDE SEQUENCE [LARGE SCALE GENOMIC DNA]</scope>
    <source>
        <strain evidence="1 2">HH103</strain>
        <plasmid evidence="2">pSfHH103c</plasmid>
    </source>
</reference>
<gene>
    <name evidence="1" type="ordered locus">SFHH103_04050</name>
</gene>
<proteinExistence type="predicted"/>
<sequence length="216" mass="23584">MPLFGPDVAYGKPSFALSSDEVDTVLDLVCRSVDEARSHLTPGMLEVPTTIVVRKAMRRVKKSLGLTNLQIRGEHEIDDMATADPAILGRIDITLQFLHQFGDEDAYVAVECKRVRAGDTGLNASYVTQGIARFVTGKYATGHQWGFMLGYVLSEPVDSIVAYVDDRLQKTYGVSAGLTALKPHPASLAVLEGDLLQNGHHPIRLKHVFVDLLVAN</sequence>
<dbReference type="Proteomes" id="UP000007735">
    <property type="component" value="Plasmid pSfHH103c"/>
</dbReference>
<evidence type="ECO:0000313" key="2">
    <source>
        <dbReference type="Proteomes" id="UP000007735"/>
    </source>
</evidence>
<protein>
    <submittedName>
        <fullName evidence="1">Uncharacterized protein</fullName>
    </submittedName>
</protein>
<dbReference type="KEGG" id="sfh:SFHH103_04050"/>
<keyword evidence="1" id="KW-0614">Plasmid</keyword>
<organism evidence="1 2">
    <name type="scientific">Sinorhizobium fredii (strain HH103)</name>
    <dbReference type="NCBI Taxonomy" id="1117943"/>
    <lineage>
        <taxon>Bacteria</taxon>
        <taxon>Pseudomonadati</taxon>
        <taxon>Pseudomonadota</taxon>
        <taxon>Alphaproteobacteria</taxon>
        <taxon>Hyphomicrobiales</taxon>
        <taxon>Rhizobiaceae</taxon>
        <taxon>Sinorhizobium/Ensifer group</taxon>
        <taxon>Sinorhizobium</taxon>
    </lineage>
</organism>
<evidence type="ECO:0000313" key="1">
    <source>
        <dbReference type="EMBL" id="CCE98541.1"/>
    </source>
</evidence>
<accession>G9ABW2</accession>
<dbReference type="EMBL" id="HE616893">
    <property type="protein sequence ID" value="CCE98541.1"/>
    <property type="molecule type" value="Genomic_DNA"/>
</dbReference>